<name>A0A261UTQ9_9BORD</name>
<accession>A0A261UTQ9</accession>
<dbReference type="Pfam" id="PF04002">
    <property type="entry name" value="RadC"/>
    <property type="match status" value="1"/>
</dbReference>
<evidence type="ECO:0000259" key="2">
    <source>
        <dbReference type="Pfam" id="PF04002"/>
    </source>
</evidence>
<dbReference type="PANTHER" id="PTHR30471:SF3">
    <property type="entry name" value="UPF0758 PROTEIN YEES-RELATED"/>
    <property type="match status" value="1"/>
</dbReference>
<gene>
    <name evidence="3" type="ORF">CAL28_07540</name>
</gene>
<dbReference type="AlphaFoldDB" id="A0A261UTQ9"/>
<keyword evidence="4" id="KW-1185">Reference proteome</keyword>
<comment type="caution">
    <text evidence="3">The sequence shown here is derived from an EMBL/GenBank/DDBJ whole genome shotgun (WGS) entry which is preliminary data.</text>
</comment>
<dbReference type="GO" id="GO:0008237">
    <property type="term" value="F:metallopeptidase activity"/>
    <property type="evidence" value="ECO:0007669"/>
    <property type="project" value="UniProtKB-KW"/>
</dbReference>
<keyword evidence="1" id="KW-0378">Hydrolase</keyword>
<organism evidence="3 4">
    <name type="scientific">Bordetella genomosp. 11</name>
    <dbReference type="NCBI Taxonomy" id="1416808"/>
    <lineage>
        <taxon>Bacteria</taxon>
        <taxon>Pseudomonadati</taxon>
        <taxon>Pseudomonadota</taxon>
        <taxon>Betaproteobacteria</taxon>
        <taxon>Burkholderiales</taxon>
        <taxon>Alcaligenaceae</taxon>
        <taxon>Bordetella</taxon>
    </lineage>
</organism>
<protein>
    <recommendedName>
        <fullName evidence="2">RadC-like JAB domain-containing protein</fullName>
    </recommendedName>
</protein>
<feature type="domain" description="RadC-like JAB" evidence="2">
    <location>
        <begin position="85"/>
        <end position="135"/>
    </location>
</feature>
<dbReference type="InterPro" id="IPR025657">
    <property type="entry name" value="RadC_JAB"/>
</dbReference>
<dbReference type="Gene3D" id="3.40.140.10">
    <property type="entry name" value="Cytidine Deaminase, domain 2"/>
    <property type="match status" value="1"/>
</dbReference>
<evidence type="ECO:0000313" key="4">
    <source>
        <dbReference type="Proteomes" id="UP000215767"/>
    </source>
</evidence>
<proteinExistence type="predicted"/>
<reference evidence="4" key="1">
    <citation type="submission" date="2017-05" db="EMBL/GenBank/DDBJ databases">
        <title>Complete and WGS of Bordetella genogroups.</title>
        <authorList>
            <person name="Spilker T."/>
            <person name="Lipuma J."/>
        </authorList>
    </citation>
    <scope>NUCLEOTIDE SEQUENCE [LARGE SCALE GENOMIC DNA]</scope>
    <source>
        <strain evidence="4">AU8856</strain>
    </source>
</reference>
<dbReference type="Proteomes" id="UP000215767">
    <property type="component" value="Unassembled WGS sequence"/>
</dbReference>
<sequence>MNVRSSLSTVDSMFKATSAGILRSRVNVVSSKDLRATIASLPKEKPQRNAARRATRLRKRLGLLGHFPVFNDSTDHATMLTLANATLHPSGTLDPSRADLAITRSLRDALALVDVRLVDHFIVAGSGSYSLAENGQL</sequence>
<dbReference type="PANTHER" id="PTHR30471">
    <property type="entry name" value="DNA REPAIR PROTEIN RADC"/>
    <property type="match status" value="1"/>
</dbReference>
<evidence type="ECO:0000256" key="1">
    <source>
        <dbReference type="ARBA" id="ARBA00023049"/>
    </source>
</evidence>
<evidence type="ECO:0000313" key="3">
    <source>
        <dbReference type="EMBL" id="OZI64303.1"/>
    </source>
</evidence>
<keyword evidence="1" id="KW-0645">Protease</keyword>
<keyword evidence="1" id="KW-0482">Metalloprotease</keyword>
<dbReference type="InterPro" id="IPR001405">
    <property type="entry name" value="UPF0758"/>
</dbReference>
<dbReference type="EMBL" id="NEVS01000003">
    <property type="protein sequence ID" value="OZI64303.1"/>
    <property type="molecule type" value="Genomic_DNA"/>
</dbReference>
<dbReference type="OrthoDB" id="9804482at2"/>